<keyword evidence="3" id="KW-1185">Reference proteome</keyword>
<feature type="signal peptide" evidence="1">
    <location>
        <begin position="1"/>
        <end position="23"/>
    </location>
</feature>
<protein>
    <submittedName>
        <fullName evidence="2">DUF4402 domain-containing protein</fullName>
    </submittedName>
</protein>
<gene>
    <name evidence="2" type="ORF">H8M03_08450</name>
</gene>
<organism evidence="2 3">
    <name type="scientific">Sphingomonas sabuli</name>
    <dbReference type="NCBI Taxonomy" id="2764186"/>
    <lineage>
        <taxon>Bacteria</taxon>
        <taxon>Pseudomonadati</taxon>
        <taxon>Pseudomonadota</taxon>
        <taxon>Alphaproteobacteria</taxon>
        <taxon>Sphingomonadales</taxon>
        <taxon>Sphingomonadaceae</taxon>
        <taxon>Sphingomonas</taxon>
    </lineage>
</organism>
<dbReference type="AlphaFoldDB" id="A0A7G9L0B4"/>
<name>A0A7G9L0B4_9SPHN</name>
<dbReference type="EMBL" id="CP060697">
    <property type="protein sequence ID" value="QNM82063.1"/>
    <property type="molecule type" value="Genomic_DNA"/>
</dbReference>
<dbReference type="InterPro" id="IPR025514">
    <property type="entry name" value="DUF4402"/>
</dbReference>
<evidence type="ECO:0000313" key="3">
    <source>
        <dbReference type="Proteomes" id="UP000515861"/>
    </source>
</evidence>
<evidence type="ECO:0000256" key="1">
    <source>
        <dbReference type="SAM" id="SignalP"/>
    </source>
</evidence>
<dbReference type="KEGG" id="ssau:H8M03_08450"/>
<proteinExistence type="predicted"/>
<feature type="chain" id="PRO_5028913839" evidence="1">
    <location>
        <begin position="24"/>
        <end position="170"/>
    </location>
</feature>
<sequence length="170" mass="17594">MNRTVLTIVAAAAAALPAGPLRAAPAQSVSGVDTAILKPLTLLKKKNLDFGVIFRSATAGTVTIDPATGTVTTTGGLLRGPQPTSAAEFIGAGTRRAPVILRVPKNPITLTRVGGTQTMTVSNFTLSTPQTIHVNPFEVFDFKVGGRLNVGANQAEGVYEGTFTVTATYQ</sequence>
<accession>A0A7G9L0B4</accession>
<keyword evidence="1" id="KW-0732">Signal</keyword>
<dbReference type="RefSeq" id="WP_187479018.1">
    <property type="nucleotide sequence ID" value="NZ_CP060697.1"/>
</dbReference>
<evidence type="ECO:0000313" key="2">
    <source>
        <dbReference type="EMBL" id="QNM82063.1"/>
    </source>
</evidence>
<dbReference type="Pfam" id="PF14352">
    <property type="entry name" value="DUF4402"/>
    <property type="match status" value="1"/>
</dbReference>
<reference evidence="2 3" key="1">
    <citation type="submission" date="2020-08" db="EMBL/GenBank/DDBJ databases">
        <title>Sphingomonas sp. sand1-3 16S ribosomal RNA gene Genome sequencing and assembly.</title>
        <authorList>
            <person name="Kang M."/>
        </authorList>
    </citation>
    <scope>NUCLEOTIDE SEQUENCE [LARGE SCALE GENOMIC DNA]</scope>
    <source>
        <strain evidence="3">sand1-3</strain>
    </source>
</reference>
<dbReference type="Proteomes" id="UP000515861">
    <property type="component" value="Chromosome"/>
</dbReference>